<dbReference type="InterPro" id="IPR029044">
    <property type="entry name" value="Nucleotide-diphossugar_trans"/>
</dbReference>
<dbReference type="PANTHER" id="PTHR22916:SF3">
    <property type="entry name" value="UDP-GLCNAC:BETAGAL BETA-1,3-N-ACETYLGLUCOSAMINYLTRANSFERASE-LIKE PROTEIN 1"/>
    <property type="match status" value="1"/>
</dbReference>
<dbReference type="Gene3D" id="3.90.550.10">
    <property type="entry name" value="Spore Coat Polysaccharide Biosynthesis Protein SpsA, Chain A"/>
    <property type="match status" value="1"/>
</dbReference>
<proteinExistence type="predicted"/>
<name>N1WU60_9FLAO</name>
<dbReference type="SUPFAM" id="SSF53448">
    <property type="entry name" value="Nucleotide-diphospho-sugar transferases"/>
    <property type="match status" value="1"/>
</dbReference>
<keyword evidence="3" id="KW-1185">Reference proteome</keyword>
<dbReference type="eggNOG" id="COG1216">
    <property type="taxonomic scope" value="Bacteria"/>
</dbReference>
<dbReference type="InterPro" id="IPR001173">
    <property type="entry name" value="Glyco_trans_2-like"/>
</dbReference>
<dbReference type="AlphaFoldDB" id="N1WU60"/>
<dbReference type="STRING" id="1189619.pgond44_10974"/>
<evidence type="ECO:0000313" key="3">
    <source>
        <dbReference type="Proteomes" id="UP000012317"/>
    </source>
</evidence>
<dbReference type="RefSeq" id="WP_003441609.1">
    <property type="nucleotide sequence ID" value="NZ_APLF01000010.1"/>
</dbReference>
<sequence length="296" mass="34606">MKAEQPLVSIVVITYNSSKYVLETLESCKAQTYKNIELIISDDGSTDETIVICQEWLDRSQSEFVNTKLITVKNNSGIPANCNRGVKASEGEWIKLIAGDDVLLKDCIKINTDATKKSNLPLYFSNMVVFNQKGELNEITNNYNIVAKWFGSKDKNSKKKSYFRYPIMLNIPTLFIKKSIIKSLEGFDERFKLLEDQPFLLKLFKNDYDIEHINKATVKYRSHFESVMNNQSELFSNNLRDSYQLFSRPYLSNYNLKDLIFKTYRDISFYLILKNYHTNRIAKFFLRLKNLIYKLS</sequence>
<dbReference type="Pfam" id="PF00535">
    <property type="entry name" value="Glycos_transf_2"/>
    <property type="match status" value="1"/>
</dbReference>
<organism evidence="2 3">
    <name type="scientific">Psychroflexus gondwanensis ACAM 44</name>
    <dbReference type="NCBI Taxonomy" id="1189619"/>
    <lineage>
        <taxon>Bacteria</taxon>
        <taxon>Pseudomonadati</taxon>
        <taxon>Bacteroidota</taxon>
        <taxon>Flavobacteriia</taxon>
        <taxon>Flavobacteriales</taxon>
        <taxon>Flavobacteriaceae</taxon>
        <taxon>Psychroflexus</taxon>
    </lineage>
</organism>
<accession>N1WU60</accession>
<dbReference type="Proteomes" id="UP000012317">
    <property type="component" value="Unassembled WGS sequence"/>
</dbReference>
<gene>
    <name evidence="2" type="ORF">pgond44_10974</name>
</gene>
<reference evidence="2 3" key="1">
    <citation type="journal article" date="2014" name="Genome Biol. Evol.">
        <title>Extensive gene acquisition in the extremely psychrophilic bacterial species Psychroflexus torquis and the link to sea-ice ecosystem specialism.</title>
        <authorList>
            <person name="Feng S."/>
            <person name="Powell S.M."/>
            <person name="Wilson R."/>
            <person name="Bowman J.P."/>
        </authorList>
    </citation>
    <scope>NUCLEOTIDE SEQUENCE [LARGE SCALE GENOMIC DNA]</scope>
    <source>
        <strain evidence="2 3">ACAM 44</strain>
    </source>
</reference>
<dbReference type="PANTHER" id="PTHR22916">
    <property type="entry name" value="GLYCOSYLTRANSFERASE"/>
    <property type="match status" value="1"/>
</dbReference>
<evidence type="ECO:0000313" key="2">
    <source>
        <dbReference type="EMBL" id="EMY80664.1"/>
    </source>
</evidence>
<keyword evidence="2" id="KW-0808">Transferase</keyword>
<dbReference type="GO" id="GO:0016758">
    <property type="term" value="F:hexosyltransferase activity"/>
    <property type="evidence" value="ECO:0007669"/>
    <property type="project" value="UniProtKB-ARBA"/>
</dbReference>
<protein>
    <submittedName>
        <fullName evidence="2">Glycosyltransferase</fullName>
    </submittedName>
</protein>
<evidence type="ECO:0000259" key="1">
    <source>
        <dbReference type="Pfam" id="PF00535"/>
    </source>
</evidence>
<feature type="domain" description="Glycosyltransferase 2-like" evidence="1">
    <location>
        <begin position="9"/>
        <end position="176"/>
    </location>
</feature>
<dbReference type="EMBL" id="APLF01000010">
    <property type="protein sequence ID" value="EMY80664.1"/>
    <property type="molecule type" value="Genomic_DNA"/>
</dbReference>
<comment type="caution">
    <text evidence="2">The sequence shown here is derived from an EMBL/GenBank/DDBJ whole genome shotgun (WGS) entry which is preliminary data.</text>
</comment>